<evidence type="ECO:0000256" key="2">
    <source>
        <dbReference type="SAM" id="SignalP"/>
    </source>
</evidence>
<feature type="signal peptide" evidence="2">
    <location>
        <begin position="1"/>
        <end position="23"/>
    </location>
</feature>
<organism evidence="3 4">
    <name type="scientific">Bacillus kandeliae</name>
    <dbReference type="NCBI Taxonomy" id="3129297"/>
    <lineage>
        <taxon>Bacteria</taxon>
        <taxon>Bacillati</taxon>
        <taxon>Bacillota</taxon>
        <taxon>Bacilli</taxon>
        <taxon>Bacillales</taxon>
        <taxon>Bacillaceae</taxon>
        <taxon>Bacillus</taxon>
    </lineage>
</organism>
<name>A0ABZ2N298_9BACI</name>
<evidence type="ECO:0000313" key="3">
    <source>
        <dbReference type="EMBL" id="WXB91716.1"/>
    </source>
</evidence>
<feature type="chain" id="PRO_5046213423" evidence="2">
    <location>
        <begin position="24"/>
        <end position="172"/>
    </location>
</feature>
<dbReference type="InterPro" id="IPR025673">
    <property type="entry name" value="PCYCGC"/>
</dbReference>
<reference evidence="3 4" key="1">
    <citation type="submission" date="2024-02" db="EMBL/GenBank/DDBJ databases">
        <title>Seven novel Bacillus-like species.</title>
        <authorList>
            <person name="Liu G."/>
        </authorList>
    </citation>
    <scope>NUCLEOTIDE SEQUENCE [LARGE SCALE GENOMIC DNA]</scope>
    <source>
        <strain evidence="3 4">FJAT-52991</strain>
    </source>
</reference>
<accession>A0ABZ2N298</accession>
<dbReference type="RefSeq" id="WP_338749481.1">
    <property type="nucleotide sequence ID" value="NZ_CP147404.1"/>
</dbReference>
<dbReference type="Proteomes" id="UP001387364">
    <property type="component" value="Chromosome"/>
</dbReference>
<protein>
    <submittedName>
        <fullName evidence="3">PCYCGC motif-containing (Lipo)protein</fullName>
    </submittedName>
</protein>
<sequence>MRVFTYFVVLSSLLLLIAGCSSASNEESEGQRATESESHSDHMHTQPNGDLQEETTSVDEMPKFLQDKDDQMQTIYLAAAKNPEVLESMPCYCGCGESADHKSNLNCFVAEINEEKVVWDDHGTRCGVCLEIAAESVLMHQEGKSLKEIRDYIDNKYNDGYAEPTPTPMPAA</sequence>
<evidence type="ECO:0000256" key="1">
    <source>
        <dbReference type="SAM" id="MobiDB-lite"/>
    </source>
</evidence>
<feature type="region of interest" description="Disordered" evidence="1">
    <location>
        <begin position="26"/>
        <end position="57"/>
    </location>
</feature>
<dbReference type="Pfam" id="PF13798">
    <property type="entry name" value="PCYCGC"/>
    <property type="match status" value="1"/>
</dbReference>
<keyword evidence="2" id="KW-0732">Signal</keyword>
<dbReference type="PROSITE" id="PS51257">
    <property type="entry name" value="PROKAR_LIPOPROTEIN"/>
    <property type="match status" value="1"/>
</dbReference>
<keyword evidence="4" id="KW-1185">Reference proteome</keyword>
<gene>
    <name evidence="3" type="ORF">WDJ61_10570</name>
</gene>
<dbReference type="EMBL" id="CP147404">
    <property type="protein sequence ID" value="WXB91716.1"/>
    <property type="molecule type" value="Genomic_DNA"/>
</dbReference>
<evidence type="ECO:0000313" key="4">
    <source>
        <dbReference type="Proteomes" id="UP001387364"/>
    </source>
</evidence>
<proteinExistence type="predicted"/>
<feature type="compositionally biased region" description="Basic and acidic residues" evidence="1">
    <location>
        <begin position="29"/>
        <end position="44"/>
    </location>
</feature>